<dbReference type="Proteomes" id="UP000317519">
    <property type="component" value="Unassembled WGS sequence"/>
</dbReference>
<comment type="caution">
    <text evidence="2">The sequence shown here is derived from an EMBL/GenBank/DDBJ whole genome shotgun (WGS) entry which is preliminary data.</text>
</comment>
<evidence type="ECO:0000313" key="2">
    <source>
        <dbReference type="EMBL" id="TWI03215.1"/>
    </source>
</evidence>
<feature type="transmembrane region" description="Helical" evidence="1">
    <location>
        <begin position="5"/>
        <end position="24"/>
    </location>
</feature>
<dbReference type="EMBL" id="VLKO01000001">
    <property type="protein sequence ID" value="TWI03215.1"/>
    <property type="molecule type" value="Genomic_DNA"/>
</dbReference>
<evidence type="ECO:0000313" key="3">
    <source>
        <dbReference type="Proteomes" id="UP000317519"/>
    </source>
</evidence>
<keyword evidence="1" id="KW-1133">Transmembrane helix</keyword>
<keyword evidence="3" id="KW-1185">Reference proteome</keyword>
<sequence>MKNVLLPIIGLIVATFGVISFVVFKQNELGIIIICIGVLLQIINLTFLIKERKKKK</sequence>
<dbReference type="RefSeq" id="WP_158634562.1">
    <property type="nucleotide sequence ID" value="NZ_VLKO01000001.1"/>
</dbReference>
<gene>
    <name evidence="2" type="ORF">IQ05_00145</name>
</gene>
<proteinExistence type="predicted"/>
<keyword evidence="1" id="KW-0472">Membrane</keyword>
<organism evidence="2 3">
    <name type="scientific">Flavobacterium tiangeerense</name>
    <dbReference type="NCBI Taxonomy" id="459471"/>
    <lineage>
        <taxon>Bacteria</taxon>
        <taxon>Pseudomonadati</taxon>
        <taxon>Bacteroidota</taxon>
        <taxon>Flavobacteriia</taxon>
        <taxon>Flavobacteriales</taxon>
        <taxon>Flavobacteriaceae</taxon>
        <taxon>Flavobacterium</taxon>
    </lineage>
</organism>
<feature type="transmembrane region" description="Helical" evidence="1">
    <location>
        <begin position="30"/>
        <end position="49"/>
    </location>
</feature>
<reference evidence="2 3" key="1">
    <citation type="journal article" date="2015" name="Stand. Genomic Sci.">
        <title>Genomic Encyclopedia of Bacterial and Archaeal Type Strains, Phase III: the genomes of soil and plant-associated and newly described type strains.</title>
        <authorList>
            <person name="Whitman W.B."/>
            <person name="Woyke T."/>
            <person name="Klenk H.P."/>
            <person name="Zhou Y."/>
            <person name="Lilburn T.G."/>
            <person name="Beck B.J."/>
            <person name="De Vos P."/>
            <person name="Vandamme P."/>
            <person name="Eisen J.A."/>
            <person name="Garrity G."/>
            <person name="Hugenholtz P."/>
            <person name="Kyrpides N.C."/>
        </authorList>
    </citation>
    <scope>NUCLEOTIDE SEQUENCE [LARGE SCALE GENOMIC DNA]</scope>
    <source>
        <strain evidence="2 3">CGMCC 1.6847</strain>
    </source>
</reference>
<name>A0ABY3FN40_9FLAO</name>
<keyword evidence="1" id="KW-0812">Transmembrane</keyword>
<accession>A0ABY3FN40</accession>
<evidence type="ECO:0000256" key="1">
    <source>
        <dbReference type="SAM" id="Phobius"/>
    </source>
</evidence>
<protein>
    <submittedName>
        <fullName evidence="2">Uncharacterized protein</fullName>
    </submittedName>
</protein>